<dbReference type="InterPro" id="IPR014315">
    <property type="entry name" value="ABC_heterocyst_DevB"/>
</dbReference>
<dbReference type="PATRIC" id="fig|1618023.3.peg.4987"/>
<dbReference type="GO" id="GO:0030313">
    <property type="term" value="C:cell envelope"/>
    <property type="evidence" value="ECO:0007669"/>
    <property type="project" value="UniProtKB-SubCell"/>
</dbReference>
<comment type="subcellular location">
    <subcellularLocation>
        <location evidence="1">Cell envelope</location>
    </subcellularLocation>
</comment>
<reference evidence="4 5" key="1">
    <citation type="submission" date="2015-02" db="EMBL/GenBank/DDBJ databases">
        <title>Draft genome of a novel marine cyanobacterium (Chroococcales) isolated from South Atlantic Ocean.</title>
        <authorList>
            <person name="Rigonato J."/>
            <person name="Alvarenga D.O."/>
            <person name="Branco L.H."/>
            <person name="Varani A.M."/>
            <person name="Brandini F.P."/>
            <person name="Fiore M.F."/>
        </authorList>
    </citation>
    <scope>NUCLEOTIDE SEQUENCE [LARGE SCALE GENOMIC DNA]</scope>
    <source>
        <strain evidence="4 5">CENA595</strain>
    </source>
</reference>
<dbReference type="Gene3D" id="2.40.30.170">
    <property type="match status" value="1"/>
</dbReference>
<dbReference type="RefSeq" id="WP_045053077.1">
    <property type="nucleotide sequence ID" value="NZ_CAWMDP010000059.1"/>
</dbReference>
<keyword evidence="2 3" id="KW-0175">Coiled coil</keyword>
<evidence type="ECO:0000256" key="3">
    <source>
        <dbReference type="SAM" id="Coils"/>
    </source>
</evidence>
<dbReference type="Proteomes" id="UP000032452">
    <property type="component" value="Unassembled WGS sequence"/>
</dbReference>
<evidence type="ECO:0000256" key="2">
    <source>
        <dbReference type="ARBA" id="ARBA00023054"/>
    </source>
</evidence>
<dbReference type="PANTHER" id="PTHR32347">
    <property type="entry name" value="EFFLUX SYSTEM COMPONENT YKNX-RELATED"/>
    <property type="match status" value="1"/>
</dbReference>
<feature type="coiled-coil region" evidence="3">
    <location>
        <begin position="104"/>
        <end position="238"/>
    </location>
</feature>
<accession>A0A0D9A0I7</accession>
<protein>
    <submittedName>
        <fullName evidence="4">ABC transporter permease</fullName>
    </submittedName>
</protein>
<dbReference type="NCBIfam" id="TIGR02971">
    <property type="entry name" value="heterocyst_DevB"/>
    <property type="match status" value="1"/>
</dbReference>
<comment type="caution">
    <text evidence="4">The sequence shown here is derived from an EMBL/GenBank/DDBJ whole genome shotgun (WGS) entry which is preliminary data.</text>
</comment>
<dbReference type="STRING" id="1618023.UH38_02615"/>
<evidence type="ECO:0000313" key="5">
    <source>
        <dbReference type="Proteomes" id="UP000032452"/>
    </source>
</evidence>
<name>A0A0D9A0I7_9CYAN</name>
<gene>
    <name evidence="4" type="ORF">UH38_02615</name>
</gene>
<organism evidence="4 5">
    <name type="scientific">Aliterella atlantica CENA595</name>
    <dbReference type="NCBI Taxonomy" id="1618023"/>
    <lineage>
        <taxon>Bacteria</taxon>
        <taxon>Bacillati</taxon>
        <taxon>Cyanobacteriota</taxon>
        <taxon>Cyanophyceae</taxon>
        <taxon>Chroococcidiopsidales</taxon>
        <taxon>Aliterellaceae</taxon>
        <taxon>Aliterella</taxon>
    </lineage>
</organism>
<dbReference type="PRINTS" id="PR01490">
    <property type="entry name" value="RTXTOXIND"/>
</dbReference>
<dbReference type="EMBL" id="JYON01000002">
    <property type="protein sequence ID" value="KJH72986.1"/>
    <property type="molecule type" value="Genomic_DNA"/>
</dbReference>
<sequence length="391" mass="41949">MKAVLPKTLNRRLVGLVLAAIGATSAIAYYGISQSGLLTQPATEPVATPPPVKKVTALGRLEPEAEIISLAAPVDLDGDRLAQLLVAEGDIVKQGQVVAILDAQGRLQDELLQAQEQVKNARAKLNQVKAGAKSGEIQAQQATIVQLEAELSGSRETQNATIARWQSEVRTAQAEYNRFVQLYRQGAIAASNLDTKRLAAETAAAQLQEALAAKNRNLDSLQAQINAAKATLNRIAEVRPVDVETAQTEVDSAIASVKRAQTSLDRAYIRAPIAGQILKIHTRPGEKLSDDGIVDMGKTDRMIAVAEVYQTDIGKVQVGQQAIITSQAFDGEIKGKVAQIGMQVERQKVFSNQPGENLDRRVVEVKILLNPEGSKKVAGLTNLQVQTAINL</sequence>
<proteinExistence type="predicted"/>
<dbReference type="InterPro" id="IPR050465">
    <property type="entry name" value="UPF0194_transport"/>
</dbReference>
<dbReference type="PANTHER" id="PTHR32347:SF27">
    <property type="entry name" value="RND EFFLUX PUMP MEMBRANE FUSION PROTEIN BARREL-SANDWICH DOMAIN-CONTAINING PROTEIN"/>
    <property type="match status" value="1"/>
</dbReference>
<dbReference type="AlphaFoldDB" id="A0A0D9A0I7"/>
<evidence type="ECO:0000256" key="1">
    <source>
        <dbReference type="ARBA" id="ARBA00004196"/>
    </source>
</evidence>
<dbReference type="SUPFAM" id="SSF111369">
    <property type="entry name" value="HlyD-like secretion proteins"/>
    <property type="match status" value="1"/>
</dbReference>
<keyword evidence="5" id="KW-1185">Reference proteome</keyword>
<evidence type="ECO:0000313" key="4">
    <source>
        <dbReference type="EMBL" id="KJH72986.1"/>
    </source>
</evidence>
<dbReference type="OrthoDB" id="264111at2"/>